<reference evidence="6 7" key="1">
    <citation type="journal article" date="2017" name="Genome Announc.">
        <title>Genome sequence of the saprophytic ascomycete Epicoccum nigrum ICMP 19927 strain isolated from New Zealand.</title>
        <authorList>
            <person name="Fokin M."/>
            <person name="Fleetwood D."/>
            <person name="Weir B.S."/>
            <person name="Villas-Boas S.G."/>
        </authorList>
    </citation>
    <scope>NUCLEOTIDE SEQUENCE [LARGE SCALE GENOMIC DNA]</scope>
    <source>
        <strain evidence="6 7">ICMP 19927</strain>
    </source>
</reference>
<dbReference type="AlphaFoldDB" id="A0A1Y2M8L5"/>
<feature type="region of interest" description="Disordered" evidence="5">
    <location>
        <begin position="131"/>
        <end position="169"/>
    </location>
</feature>
<dbReference type="STRING" id="105696.A0A1Y2M8L5"/>
<keyword evidence="7" id="KW-1185">Reference proteome</keyword>
<dbReference type="GO" id="GO:1990904">
    <property type="term" value="C:ribonucleoprotein complex"/>
    <property type="evidence" value="ECO:0007669"/>
    <property type="project" value="UniProtKB-KW"/>
</dbReference>
<dbReference type="InParanoid" id="A0A1Y2M8L5"/>
<evidence type="ECO:0000256" key="1">
    <source>
        <dbReference type="ARBA" id="ARBA00010528"/>
    </source>
</evidence>
<organism evidence="6 7">
    <name type="scientific">Epicoccum nigrum</name>
    <name type="common">Soil fungus</name>
    <name type="synonym">Epicoccum purpurascens</name>
    <dbReference type="NCBI Taxonomy" id="105696"/>
    <lineage>
        <taxon>Eukaryota</taxon>
        <taxon>Fungi</taxon>
        <taxon>Dikarya</taxon>
        <taxon>Ascomycota</taxon>
        <taxon>Pezizomycotina</taxon>
        <taxon>Dothideomycetes</taxon>
        <taxon>Pleosporomycetidae</taxon>
        <taxon>Pleosporales</taxon>
        <taxon>Pleosporineae</taxon>
        <taxon>Didymellaceae</taxon>
        <taxon>Epicoccum</taxon>
    </lineage>
</organism>
<dbReference type="PANTHER" id="PTHR10746:SF6">
    <property type="entry name" value="LARGE RIBOSOMAL SUBUNIT PROTEIN UL4M"/>
    <property type="match status" value="1"/>
</dbReference>
<dbReference type="NCBIfam" id="TIGR03953">
    <property type="entry name" value="rplD_bact"/>
    <property type="match status" value="1"/>
</dbReference>
<keyword evidence="2" id="KW-0689">Ribosomal protein</keyword>
<proteinExistence type="inferred from homology"/>
<dbReference type="SUPFAM" id="SSF52166">
    <property type="entry name" value="Ribosomal protein L4"/>
    <property type="match status" value="1"/>
</dbReference>
<dbReference type="Gene3D" id="3.40.1370.10">
    <property type="match status" value="1"/>
</dbReference>
<dbReference type="GO" id="GO:0003735">
    <property type="term" value="F:structural constituent of ribosome"/>
    <property type="evidence" value="ECO:0007669"/>
    <property type="project" value="InterPro"/>
</dbReference>
<evidence type="ECO:0000256" key="2">
    <source>
        <dbReference type="ARBA" id="ARBA00022980"/>
    </source>
</evidence>
<dbReference type="OMA" id="ATIHQFP"/>
<dbReference type="InterPro" id="IPR002136">
    <property type="entry name" value="Ribosomal_uL4"/>
</dbReference>
<dbReference type="Proteomes" id="UP000193240">
    <property type="component" value="Unassembled WGS sequence"/>
</dbReference>
<name>A0A1Y2M8L5_EPING</name>
<protein>
    <recommendedName>
        <fullName evidence="4">Large ribosomal subunit protein uL4m</fullName>
    </recommendedName>
</protein>
<evidence type="ECO:0000256" key="4">
    <source>
        <dbReference type="ARBA" id="ARBA00040565"/>
    </source>
</evidence>
<dbReference type="EMBL" id="KZ107840">
    <property type="protein sequence ID" value="OSS51558.1"/>
    <property type="molecule type" value="Genomic_DNA"/>
</dbReference>
<sequence>MATTRISAPLRGLPQQLARLSTRQPALPARCTKTITTSFARPIATSSAARAAVSPAATSAESFVPVVPFAEQKVLATIHQFPSLEPLRFEEFPANHLHLPTRKDILHRAVIYEGDMTRLGTASTKNRWEVRGSERKMRPQKGSGKARVGDVRSPTIRSGGVSHGPRPRDFSTELQKKVYDLAWRTALSYRYRRGELIIVDNAMEIESPSTKLLEHILKYQAKQRGGRGRSLLITLEERPMLEMALEELESGDTTLLWDEVDVKNLLEGSRVLIERAALHNILISHQEDLTHKPLPAFSRRLVRSSPAEDLESVVGWPEFRGLMLTDAADLDAARAAAYESVASTRYAHAESLGPSAQQTQLTLSAYRLLAEAKEAQFKTRTGMPFADYTRIAGQHDALDRFPAVQALDYQISQQTSLGHTADETSPLAANQHYLDVRLLEADKQSLLLDAALLAAQVYEHRAEAHRLAGEEGAAEVALARASVQRTNVDSLDLDAMSARVEVAKQRKRVMLARGDEGGVKRAEKEVREAEEALDRAVVGQEGALGEVQEEGDVVDEVVPEVTTKSEQKS</sequence>
<evidence type="ECO:0000313" key="6">
    <source>
        <dbReference type="EMBL" id="OSS51558.1"/>
    </source>
</evidence>
<dbReference type="Pfam" id="PF00573">
    <property type="entry name" value="Ribosomal_L4"/>
    <property type="match status" value="1"/>
</dbReference>
<dbReference type="GO" id="GO:0006412">
    <property type="term" value="P:translation"/>
    <property type="evidence" value="ECO:0007669"/>
    <property type="project" value="InterPro"/>
</dbReference>
<evidence type="ECO:0000256" key="3">
    <source>
        <dbReference type="ARBA" id="ARBA00023274"/>
    </source>
</evidence>
<comment type="similarity">
    <text evidence="1">Belongs to the universal ribosomal protein uL4 family.</text>
</comment>
<accession>A0A1Y2M8L5</accession>
<dbReference type="InterPro" id="IPR023574">
    <property type="entry name" value="Ribosomal_uL4_dom_sf"/>
</dbReference>
<dbReference type="PANTHER" id="PTHR10746">
    <property type="entry name" value="50S RIBOSOMAL PROTEIN L4"/>
    <property type="match status" value="1"/>
</dbReference>
<gene>
    <name evidence="6" type="ORF">B5807_03315</name>
</gene>
<keyword evidence="3" id="KW-0687">Ribonucleoprotein</keyword>
<dbReference type="InterPro" id="IPR013005">
    <property type="entry name" value="Ribosomal_uL4-like"/>
</dbReference>
<dbReference type="GO" id="GO:0005840">
    <property type="term" value="C:ribosome"/>
    <property type="evidence" value="ECO:0007669"/>
    <property type="project" value="UniProtKB-KW"/>
</dbReference>
<evidence type="ECO:0000313" key="7">
    <source>
        <dbReference type="Proteomes" id="UP000193240"/>
    </source>
</evidence>
<evidence type="ECO:0000256" key="5">
    <source>
        <dbReference type="SAM" id="MobiDB-lite"/>
    </source>
</evidence>